<name>A0A1C5KC05_9ACTN</name>
<reference evidence="2 3" key="1">
    <citation type="submission" date="2016-06" db="EMBL/GenBank/DDBJ databases">
        <authorList>
            <person name="Kjaerup R.B."/>
            <person name="Dalgaard T.S."/>
            <person name="Juul-Madsen H.R."/>
        </authorList>
    </citation>
    <scope>NUCLEOTIDE SEQUENCE [LARGE SCALE GENOMIC DNA]</scope>
    <source>
        <strain evidence="2 3">DSM 43904</strain>
    </source>
</reference>
<dbReference type="Proteomes" id="UP000198217">
    <property type="component" value="Chromosome I"/>
</dbReference>
<evidence type="ECO:0000313" key="2">
    <source>
        <dbReference type="EMBL" id="SCG80294.1"/>
    </source>
</evidence>
<gene>
    <name evidence="2" type="ORF">GA0070609_6353</name>
</gene>
<evidence type="ECO:0000256" key="1">
    <source>
        <dbReference type="SAM" id="MobiDB-lite"/>
    </source>
</evidence>
<accession>A0A1C5KC05</accession>
<keyword evidence="3" id="KW-1185">Reference proteome</keyword>
<sequence>MRGRVDMEWIKPGTRKGLAGRSVRPRQPPIETYLPPPARKATQASLIRSA</sequence>
<organism evidence="2 3">
    <name type="scientific">Micromonospora echinaurantiaca</name>
    <dbReference type="NCBI Taxonomy" id="47857"/>
    <lineage>
        <taxon>Bacteria</taxon>
        <taxon>Bacillati</taxon>
        <taxon>Actinomycetota</taxon>
        <taxon>Actinomycetes</taxon>
        <taxon>Micromonosporales</taxon>
        <taxon>Micromonosporaceae</taxon>
        <taxon>Micromonospora</taxon>
    </lineage>
</organism>
<evidence type="ECO:0000313" key="3">
    <source>
        <dbReference type="Proteomes" id="UP000198217"/>
    </source>
</evidence>
<feature type="region of interest" description="Disordered" evidence="1">
    <location>
        <begin position="1"/>
        <end position="50"/>
    </location>
</feature>
<dbReference type="EMBL" id="LT607750">
    <property type="protein sequence ID" value="SCG80294.1"/>
    <property type="molecule type" value="Genomic_DNA"/>
</dbReference>
<dbReference type="AlphaFoldDB" id="A0A1C5KC05"/>
<protein>
    <submittedName>
        <fullName evidence="2">Uncharacterized protein</fullName>
    </submittedName>
</protein>
<proteinExistence type="predicted"/>